<protein>
    <recommendedName>
        <fullName evidence="4">Secreted protein</fullName>
    </recommendedName>
</protein>
<organism evidence="2 3">
    <name type="scientific">Brachionus plicatilis</name>
    <name type="common">Marine rotifer</name>
    <name type="synonym">Brachionus muelleri</name>
    <dbReference type="NCBI Taxonomy" id="10195"/>
    <lineage>
        <taxon>Eukaryota</taxon>
        <taxon>Metazoa</taxon>
        <taxon>Spiralia</taxon>
        <taxon>Gnathifera</taxon>
        <taxon>Rotifera</taxon>
        <taxon>Eurotatoria</taxon>
        <taxon>Monogononta</taxon>
        <taxon>Pseudotrocha</taxon>
        <taxon>Ploima</taxon>
        <taxon>Brachionidae</taxon>
        <taxon>Brachionus</taxon>
    </lineage>
</organism>
<dbReference type="EMBL" id="REGN01005366">
    <property type="protein sequence ID" value="RNA13614.1"/>
    <property type="molecule type" value="Genomic_DNA"/>
</dbReference>
<sequence length="124" mass="14598">MFIRFRLKLIDLVTLFLATNQKVCSNVPLSVKFWYNFDYAKCSNIFAFDERIVDIVDVFTPYSLESVVISQARYTFFFLSKFICHFFHSFCIALNRFQSFSFYGVSLYGGTTVDLQNLSDIYYV</sequence>
<evidence type="ECO:0000313" key="3">
    <source>
        <dbReference type="Proteomes" id="UP000276133"/>
    </source>
</evidence>
<name>A0A3M7QRA4_BRAPC</name>
<feature type="chain" id="PRO_5018077756" description="Secreted protein" evidence="1">
    <location>
        <begin position="26"/>
        <end position="124"/>
    </location>
</feature>
<feature type="signal peptide" evidence="1">
    <location>
        <begin position="1"/>
        <end position="25"/>
    </location>
</feature>
<keyword evidence="1" id="KW-0732">Signal</keyword>
<evidence type="ECO:0000313" key="2">
    <source>
        <dbReference type="EMBL" id="RNA13614.1"/>
    </source>
</evidence>
<proteinExistence type="predicted"/>
<dbReference type="Proteomes" id="UP000276133">
    <property type="component" value="Unassembled WGS sequence"/>
</dbReference>
<gene>
    <name evidence="2" type="ORF">BpHYR1_017675</name>
</gene>
<accession>A0A3M7QRA4</accession>
<dbReference type="AlphaFoldDB" id="A0A3M7QRA4"/>
<reference evidence="2 3" key="1">
    <citation type="journal article" date="2018" name="Sci. Rep.">
        <title>Genomic signatures of local adaptation to the degree of environmental predictability in rotifers.</title>
        <authorList>
            <person name="Franch-Gras L."/>
            <person name="Hahn C."/>
            <person name="Garcia-Roger E.M."/>
            <person name="Carmona M.J."/>
            <person name="Serra M."/>
            <person name="Gomez A."/>
        </authorList>
    </citation>
    <scope>NUCLEOTIDE SEQUENCE [LARGE SCALE GENOMIC DNA]</scope>
    <source>
        <strain evidence="2">HYR1</strain>
    </source>
</reference>
<keyword evidence="3" id="KW-1185">Reference proteome</keyword>
<evidence type="ECO:0000256" key="1">
    <source>
        <dbReference type="SAM" id="SignalP"/>
    </source>
</evidence>
<comment type="caution">
    <text evidence="2">The sequence shown here is derived from an EMBL/GenBank/DDBJ whole genome shotgun (WGS) entry which is preliminary data.</text>
</comment>
<evidence type="ECO:0008006" key="4">
    <source>
        <dbReference type="Google" id="ProtNLM"/>
    </source>
</evidence>